<feature type="region of interest" description="Disordered" evidence="1">
    <location>
        <begin position="744"/>
        <end position="764"/>
    </location>
</feature>
<feature type="compositionally biased region" description="Basic and acidic residues" evidence="1">
    <location>
        <begin position="137"/>
        <end position="157"/>
    </location>
</feature>
<dbReference type="EMBL" id="AHZP02000145">
    <property type="protein sequence ID" value="KYK71757.1"/>
    <property type="molecule type" value="Genomic_DNA"/>
</dbReference>
<feature type="compositionally biased region" description="Basic and acidic residues" evidence="1">
    <location>
        <begin position="168"/>
        <end position="185"/>
    </location>
</feature>
<feature type="compositionally biased region" description="Basic and acidic residues" evidence="1">
    <location>
        <begin position="567"/>
        <end position="600"/>
    </location>
</feature>
<feature type="compositionally biased region" description="Low complexity" evidence="1">
    <location>
        <begin position="202"/>
        <end position="214"/>
    </location>
</feature>
<reference evidence="3" key="1">
    <citation type="submission" date="2016-03" db="EMBL/GenBank/DDBJ databases">
        <authorList>
            <person name="Sibley D."/>
            <person name="Venepally P."/>
            <person name="Karamycheva S."/>
            <person name="Hadjithomas M."/>
            <person name="Khan A."/>
            <person name="Brunk B."/>
            <person name="Roos D."/>
            <person name="Caler E."/>
            <person name="Lorenzi H."/>
        </authorList>
    </citation>
    <scope>NUCLEOTIDE SEQUENCE [LARGE SCALE GENOMIC DNA]</scope>
    <source>
        <strain evidence="3">TgCatPRC2</strain>
    </source>
</reference>
<comment type="caution">
    <text evidence="2">The sequence shown here is derived from an EMBL/GenBank/DDBJ whole genome shotgun (WGS) entry which is preliminary data.</text>
</comment>
<feature type="compositionally biased region" description="Basic and acidic residues" evidence="1">
    <location>
        <begin position="378"/>
        <end position="387"/>
    </location>
</feature>
<evidence type="ECO:0000256" key="1">
    <source>
        <dbReference type="SAM" id="MobiDB-lite"/>
    </source>
</evidence>
<dbReference type="AlphaFoldDB" id="A0A151HQT6"/>
<dbReference type="VEuPathDB" id="ToxoDB:TGPRC2_224260A"/>
<feature type="compositionally biased region" description="Basic and acidic residues" evidence="1">
    <location>
        <begin position="454"/>
        <end position="466"/>
    </location>
</feature>
<feature type="compositionally biased region" description="Low complexity" evidence="1">
    <location>
        <begin position="275"/>
        <end position="289"/>
    </location>
</feature>
<feature type="compositionally biased region" description="Basic residues" evidence="1">
    <location>
        <begin position="753"/>
        <end position="764"/>
    </location>
</feature>
<feature type="compositionally biased region" description="Gly residues" evidence="1">
    <location>
        <begin position="16"/>
        <end position="31"/>
    </location>
</feature>
<name>A0A151HQT6_TOXGO</name>
<feature type="compositionally biased region" description="Basic and acidic residues" evidence="1">
    <location>
        <begin position="360"/>
        <end position="371"/>
    </location>
</feature>
<feature type="region of interest" description="Disordered" evidence="1">
    <location>
        <begin position="128"/>
        <end position="214"/>
    </location>
</feature>
<feature type="compositionally biased region" description="Basic and acidic residues" evidence="1">
    <location>
        <begin position="396"/>
        <end position="408"/>
    </location>
</feature>
<feature type="compositionally biased region" description="Basic and acidic residues" evidence="1">
    <location>
        <begin position="475"/>
        <end position="490"/>
    </location>
</feature>
<evidence type="ECO:0000313" key="3">
    <source>
        <dbReference type="Proteomes" id="UP000075225"/>
    </source>
</evidence>
<feature type="compositionally biased region" description="Polar residues" evidence="1">
    <location>
        <begin position="411"/>
        <end position="421"/>
    </location>
</feature>
<feature type="region of interest" description="Disordered" evidence="1">
    <location>
        <begin position="347"/>
        <end position="686"/>
    </location>
</feature>
<sequence length="764" mass="81238">MAGGSMQRAARQSRGRSGGRAGGGGGEGASGSLGDRGCSDTEEERFWIEKDVEFFSAINPRLLALLHHHKQSSEAFLSAVLPYLRSRSRKDAADAAGPSPRSEAAQAFALRVPVRDFLRQDWTGGEIGGSVLSGSSAEERRDRRREEIIERDSDPPKRVASSPPCRSRSVEENLTERAAFSRDGRSICSKDPQGAREEASPSCDSLSSPVRRSSSASCLGISQPVSSEAGSEAGSSSVFASGATAVAAGFARTVPTSSRKGAASEGGENSPRSEGGNSVSSRVCSSQGSAPAPVVGCQAHPAPSRLSQVWPHHTGKILLERPSYSGETGRIIRHMWPATLLADVEPSALCPPPLLRSKKAAADPKKKEDSRAYVGTGVEKKNLEESSRLSCGTEETESRGESQKRSPDGGRSSQPHSSSVSADLKETNRETAESQADGSKTDAGLGLCSPWSEETGKTEEEKKDFESQPCGDAGGGRKDREEDRGREETPQRSSGAVKEETNASGEGRPPSGPQSPSKDLDQPVSAAWESSNPRILNGETGSRDGEDSSSSCPEVGTQGPRPTSRRSSVEGRERRSAGLRAASDDKTEKSEDSREKEKDLGAPQPSKDSQEGQAASVEATLQNTRTGAPSRAVPTTVLSGVKRELEQDGDTQGPRCGARSPCRALETSPRDEPMSRPAGQTSSEKWKREEAFCLQVSQNRSIFSLVPGANDPALLASLHEHQLHAHLKYQSRDLSVFSHSGDFKRRAASARGVSRRSGGRRGTR</sequence>
<gene>
    <name evidence="2" type="ORF">TGPRC2_224260A</name>
</gene>
<feature type="region of interest" description="Disordered" evidence="1">
    <location>
        <begin position="251"/>
        <end position="309"/>
    </location>
</feature>
<proteinExistence type="predicted"/>
<protein>
    <submittedName>
        <fullName evidence="2">PHD-finger domain-containing protein</fullName>
    </submittedName>
</protein>
<feature type="non-terminal residue" evidence="2">
    <location>
        <position position="764"/>
    </location>
</feature>
<accession>A0A151HQT6</accession>
<feature type="compositionally biased region" description="Basic and acidic residues" evidence="1">
    <location>
        <begin position="423"/>
        <end position="432"/>
    </location>
</feature>
<organism evidence="2 3">
    <name type="scientific">Toxoplasma gondii TgCatPRC2</name>
    <dbReference type="NCBI Taxonomy" id="1130821"/>
    <lineage>
        <taxon>Eukaryota</taxon>
        <taxon>Sar</taxon>
        <taxon>Alveolata</taxon>
        <taxon>Apicomplexa</taxon>
        <taxon>Conoidasida</taxon>
        <taxon>Coccidia</taxon>
        <taxon>Eucoccidiorida</taxon>
        <taxon>Eimeriorina</taxon>
        <taxon>Sarcocystidae</taxon>
        <taxon>Toxoplasma</taxon>
    </lineage>
</organism>
<dbReference type="Proteomes" id="UP000075225">
    <property type="component" value="Unassembled WGS sequence"/>
</dbReference>
<feature type="region of interest" description="Disordered" evidence="1">
    <location>
        <begin position="1"/>
        <end position="39"/>
    </location>
</feature>
<evidence type="ECO:0000313" key="2">
    <source>
        <dbReference type="EMBL" id="KYK71757.1"/>
    </source>
</evidence>